<evidence type="ECO:0000313" key="8">
    <source>
        <dbReference type="WBParaSite" id="ASIM_0001775401-mRNA-1"/>
    </source>
</evidence>
<dbReference type="GO" id="GO:0005829">
    <property type="term" value="C:cytosol"/>
    <property type="evidence" value="ECO:0007669"/>
    <property type="project" value="TreeGrafter"/>
</dbReference>
<evidence type="ECO:0000259" key="7">
    <source>
        <dbReference type="SMART" id="SM01210"/>
    </source>
</evidence>
<dbReference type="InterPro" id="IPR036921">
    <property type="entry name" value="PurM-like_N_sf"/>
</dbReference>
<dbReference type="Pfam" id="PF02769">
    <property type="entry name" value="AIRS_C"/>
    <property type="match status" value="1"/>
</dbReference>
<dbReference type="InterPro" id="IPR002376">
    <property type="entry name" value="Formyl_transf_N"/>
</dbReference>
<dbReference type="CDD" id="cd02196">
    <property type="entry name" value="PurM"/>
    <property type="match status" value="1"/>
</dbReference>
<dbReference type="Gene3D" id="3.40.50.170">
    <property type="entry name" value="Formyl transferase, N-terminal domain"/>
    <property type="match status" value="1"/>
</dbReference>
<dbReference type="InterPro" id="IPR011054">
    <property type="entry name" value="Rudment_hybrid_motif"/>
</dbReference>
<dbReference type="InterPro" id="IPR004733">
    <property type="entry name" value="PurM_cligase"/>
</dbReference>
<dbReference type="InterPro" id="IPR020559">
    <property type="entry name" value="PRibGlycinamide_synth_CS"/>
</dbReference>
<dbReference type="Gene3D" id="3.90.650.10">
    <property type="entry name" value="PurM-like C-terminal domain"/>
    <property type="match status" value="1"/>
</dbReference>
<dbReference type="SMART" id="SM01210">
    <property type="entry name" value="GARS_C"/>
    <property type="match status" value="1"/>
</dbReference>
<dbReference type="Pfam" id="PF00551">
    <property type="entry name" value="Formyl_trans_N"/>
    <property type="match status" value="1"/>
</dbReference>
<dbReference type="InterPro" id="IPR036676">
    <property type="entry name" value="PurM-like_C_sf"/>
</dbReference>
<dbReference type="SUPFAM" id="SSF51246">
    <property type="entry name" value="Rudiment single hybrid motif"/>
    <property type="match status" value="1"/>
</dbReference>
<name>A0A0M3K9V9_ANISI</name>
<dbReference type="GO" id="GO:0004637">
    <property type="term" value="F:phosphoribosylamine-glycine ligase activity"/>
    <property type="evidence" value="ECO:0007669"/>
    <property type="project" value="InterPro"/>
</dbReference>
<evidence type="ECO:0000256" key="3">
    <source>
        <dbReference type="ARBA" id="ARBA00022598"/>
    </source>
</evidence>
<dbReference type="Gene3D" id="3.90.600.10">
    <property type="entry name" value="Phosphoribosylglycinamide synthetase, C-terminal domain"/>
    <property type="match status" value="1"/>
</dbReference>
<evidence type="ECO:0000256" key="4">
    <source>
        <dbReference type="ARBA" id="ARBA00022741"/>
    </source>
</evidence>
<dbReference type="EC" id="6.3.3.1" evidence="2"/>
<evidence type="ECO:0000256" key="2">
    <source>
        <dbReference type="ARBA" id="ARBA00013047"/>
    </source>
</evidence>
<accession>A0A0M3K9V9</accession>
<comment type="pathway">
    <text evidence="1">Purine metabolism; IMP biosynthesis via de novo pathway; 5-amino-1-(5-phospho-D-ribosyl)imidazole from N(2)-formyl-N(1)-(5-phospho-D-ribosyl)glycinamide: step 2/2.</text>
</comment>
<dbReference type="InterPro" id="IPR010918">
    <property type="entry name" value="PurM-like_C_dom"/>
</dbReference>
<dbReference type="InterPro" id="IPR036477">
    <property type="entry name" value="Formyl_transf_N_sf"/>
</dbReference>
<dbReference type="SUPFAM" id="SSF56042">
    <property type="entry name" value="PurM C-terminal domain-like"/>
    <property type="match status" value="1"/>
</dbReference>
<dbReference type="SUPFAM" id="SSF55326">
    <property type="entry name" value="PurM N-terminal domain-like"/>
    <property type="match status" value="1"/>
</dbReference>
<dbReference type="WBParaSite" id="ASIM_0001775401-mRNA-1">
    <property type="protein sequence ID" value="ASIM_0001775401-mRNA-1"/>
    <property type="gene ID" value="ASIM_0001775401"/>
</dbReference>
<proteinExistence type="predicted"/>
<dbReference type="GO" id="GO:0005524">
    <property type="term" value="F:ATP binding"/>
    <property type="evidence" value="ECO:0007669"/>
    <property type="project" value="UniProtKB-KW"/>
</dbReference>
<dbReference type="Gene3D" id="3.30.1330.10">
    <property type="entry name" value="PurM-like, N-terminal domain"/>
    <property type="match status" value="1"/>
</dbReference>
<dbReference type="InterPro" id="IPR037123">
    <property type="entry name" value="PRibGlycinamide_synth_C_sf"/>
</dbReference>
<keyword evidence="5" id="KW-0067">ATP-binding</keyword>
<evidence type="ECO:0000256" key="5">
    <source>
        <dbReference type="ARBA" id="ARBA00022840"/>
    </source>
</evidence>
<dbReference type="Gene3D" id="3.30.470.20">
    <property type="entry name" value="ATP-grasp fold, B domain"/>
    <property type="match status" value="1"/>
</dbReference>
<reference evidence="8" key="1">
    <citation type="submission" date="2017-02" db="UniProtKB">
        <authorList>
            <consortium name="WormBaseParasite"/>
        </authorList>
    </citation>
    <scope>IDENTIFICATION</scope>
</reference>
<dbReference type="PANTHER" id="PTHR10520">
    <property type="entry name" value="TRIFUNCTIONAL PURINE BIOSYNTHETIC PROTEIN ADENOSINE-3-RELATED"/>
    <property type="match status" value="1"/>
</dbReference>
<dbReference type="Pfam" id="PF02843">
    <property type="entry name" value="GARS_C"/>
    <property type="match status" value="1"/>
</dbReference>
<dbReference type="InterPro" id="IPR016188">
    <property type="entry name" value="PurM-like_N"/>
</dbReference>
<evidence type="ECO:0000256" key="1">
    <source>
        <dbReference type="ARBA" id="ARBA00004686"/>
    </source>
</evidence>
<dbReference type="GO" id="GO:0046084">
    <property type="term" value="P:adenine biosynthetic process"/>
    <property type="evidence" value="ECO:0007669"/>
    <property type="project" value="TreeGrafter"/>
</dbReference>
<keyword evidence="6" id="KW-0464">Manganese</keyword>
<feature type="domain" description="Phosphoribosylglycinamide synthetase C-domain" evidence="7">
    <location>
        <begin position="46"/>
        <end position="116"/>
    </location>
</feature>
<dbReference type="SUPFAM" id="SSF53328">
    <property type="entry name" value="Formyltransferase"/>
    <property type="match status" value="1"/>
</dbReference>
<protein>
    <recommendedName>
        <fullName evidence="2">phosphoribosylformylglycinamidine cyclo-ligase</fullName>
        <ecNumber evidence="2">6.3.3.1</ecNumber>
    </recommendedName>
</protein>
<dbReference type="Pfam" id="PF00586">
    <property type="entry name" value="AIRS"/>
    <property type="match status" value="1"/>
</dbReference>
<dbReference type="InterPro" id="IPR020560">
    <property type="entry name" value="PRibGlycinamide_synth_C-dom"/>
</dbReference>
<dbReference type="GO" id="GO:0004641">
    <property type="term" value="F:phosphoribosylformylglycinamidine cyclo-ligase activity"/>
    <property type="evidence" value="ECO:0007669"/>
    <property type="project" value="UniProtKB-EC"/>
</dbReference>
<organism evidence="8">
    <name type="scientific">Anisakis simplex</name>
    <name type="common">Herring worm</name>
    <dbReference type="NCBI Taxonomy" id="6269"/>
    <lineage>
        <taxon>Eukaryota</taxon>
        <taxon>Metazoa</taxon>
        <taxon>Ecdysozoa</taxon>
        <taxon>Nematoda</taxon>
        <taxon>Chromadorea</taxon>
        <taxon>Rhabditida</taxon>
        <taxon>Spirurina</taxon>
        <taxon>Ascaridomorpha</taxon>
        <taxon>Ascaridoidea</taxon>
        <taxon>Anisakidae</taxon>
        <taxon>Anisakis</taxon>
        <taxon>Anisakis simplex complex</taxon>
    </lineage>
</organism>
<dbReference type="PROSITE" id="PS00184">
    <property type="entry name" value="GARS"/>
    <property type="match status" value="1"/>
</dbReference>
<keyword evidence="3" id="KW-0436">Ligase</keyword>
<dbReference type="AlphaFoldDB" id="A0A0M3K9V9"/>
<evidence type="ECO:0000256" key="6">
    <source>
        <dbReference type="ARBA" id="ARBA00023211"/>
    </source>
</evidence>
<keyword evidence="4" id="KW-0547">Nucleotide-binding</keyword>
<sequence>LEYNCRFGDPETEVLLRLLDSDLYTILMACCDERLHSVDVRWSSDYVCGVVLAAGGYPHSYPKGNTIAVKTNGGRVLCVTSKALSMDEARNLAYDTVNKIDFEGKTFRKDIGLKYATKRTLAYADSGVNISEGNLLIEKIKSICSRTKLPSTDCIGGFGSVIDLSVAGFSNAQLVIGMDGVGTKIAIADEMGDYSGIGYDLVGMCVNDVLCHCSQPLAFLDYYVCGQLNASTAANIIDSIASACQSSNCALVGGETAEMPGVYSRNQWDLAGVCVAVRDPKWPLLPLKEKITDGNVLIGIKSNGLHSNGYSLDCLSWPKDEIFQWLKNIGPVEPCEMMRTFNCGIGMVLVTKDEHTNQVMELLTNNGEKAFIIGKTDRRLKGEDQIELLNLRSCFSEKYSSPVPKKKINVAILISGTGSNMMRLIESSLEPMSECRIAVVISNVSNAKGILTAQSMGIHTKVIPSKGSSSREAFEALITQELELCEVDLICLAGFMRILTASFVRRWNGHIINIHPSLLPAFKGSQAVPLALQHKVKIAGCTVHFVNG</sequence>
<dbReference type="UniPathway" id="UPA00074">
    <property type="reaction ID" value="UER00129"/>
</dbReference>
<dbReference type="PANTHER" id="PTHR10520:SF12">
    <property type="entry name" value="TRIFUNCTIONAL PURINE BIOSYNTHETIC PROTEIN ADENOSINE-3"/>
    <property type="match status" value="1"/>
</dbReference>
<dbReference type="GO" id="GO:0006189">
    <property type="term" value="P:'de novo' IMP biosynthetic process"/>
    <property type="evidence" value="ECO:0007669"/>
    <property type="project" value="UniProtKB-UniPathway"/>
</dbReference>